<evidence type="ECO:0008006" key="3">
    <source>
        <dbReference type="Google" id="ProtNLM"/>
    </source>
</evidence>
<name>A0ABT3HY04_9FLAO</name>
<dbReference type="Proteomes" id="UP001163731">
    <property type="component" value="Unassembled WGS sequence"/>
</dbReference>
<proteinExistence type="predicted"/>
<accession>A0ABT3HY04</accession>
<evidence type="ECO:0000313" key="2">
    <source>
        <dbReference type="Proteomes" id="UP001163731"/>
    </source>
</evidence>
<gene>
    <name evidence="1" type="ORF">OMO38_09025</name>
</gene>
<dbReference type="EMBL" id="JAPDHW010000005">
    <property type="protein sequence ID" value="MCW3168670.1"/>
    <property type="molecule type" value="Genomic_DNA"/>
</dbReference>
<dbReference type="RefSeq" id="WP_264749869.1">
    <property type="nucleotide sequence ID" value="NZ_JAPDHW010000005.1"/>
</dbReference>
<reference evidence="1" key="1">
    <citation type="submission" date="2022-10" db="EMBL/GenBank/DDBJ databases">
        <title>Chryseobacterium babae sp. nov. isolated from the gut of the beetle Oryctes rhinoceros, and Chryseobacterium kimseyorum sp. nov., isolated from a stick insect rearing cage.</title>
        <authorList>
            <person name="Shelomi M."/>
            <person name="Han C.-J."/>
            <person name="Chen W.-M."/>
            <person name="Chen H.-K."/>
            <person name="Liaw S.-J."/>
            <person name="Muhle E."/>
            <person name="Clermont D."/>
        </authorList>
    </citation>
    <scope>NUCLEOTIDE SEQUENCE</scope>
    <source>
        <strain evidence="1">09-1422</strain>
    </source>
</reference>
<comment type="caution">
    <text evidence="1">The sequence shown here is derived from an EMBL/GenBank/DDBJ whole genome shotgun (WGS) entry which is preliminary data.</text>
</comment>
<evidence type="ECO:0000313" key="1">
    <source>
        <dbReference type="EMBL" id="MCW3168670.1"/>
    </source>
</evidence>
<protein>
    <recommendedName>
        <fullName evidence="3">DUF4294 domain-containing protein</fullName>
    </recommendedName>
</protein>
<sequence>MKSSILSILHGVKMVDFMGRSGFSLRVFTFLFLFFQVQFLYAQNEKGGSSAVISVSGGSAIFSADESFNKQIRQGKITVKNSSVSDKKSSGRNYLVIVHKRISKLNHADLASRIKDAEVKRKADLIKKIQKQIASREAMKDQFGNHIKNHPSSGGFSKTQNIVKHYVNERSSHDDQHKIVQEQYRNFVLRALDYLHAQKYYAYNNKSFDYCYSKVFSVRPPPIKV</sequence>
<organism evidence="1 2">
    <name type="scientific">Chryseobacterium kimseyorum</name>
    <dbReference type="NCBI Taxonomy" id="2984028"/>
    <lineage>
        <taxon>Bacteria</taxon>
        <taxon>Pseudomonadati</taxon>
        <taxon>Bacteroidota</taxon>
        <taxon>Flavobacteriia</taxon>
        <taxon>Flavobacteriales</taxon>
        <taxon>Weeksellaceae</taxon>
        <taxon>Chryseobacterium group</taxon>
        <taxon>Chryseobacterium</taxon>
    </lineage>
</organism>
<keyword evidence="2" id="KW-1185">Reference proteome</keyword>